<keyword evidence="1" id="KW-1133">Transmembrane helix</keyword>
<evidence type="ECO:0000256" key="1">
    <source>
        <dbReference type="SAM" id="Phobius"/>
    </source>
</evidence>
<evidence type="ECO:0000313" key="2">
    <source>
        <dbReference type="EMBL" id="KRR04802.1"/>
    </source>
</evidence>
<keyword evidence="3" id="KW-1185">Reference proteome</keyword>
<protein>
    <submittedName>
        <fullName evidence="2">Uncharacterized protein</fullName>
    </submittedName>
</protein>
<comment type="caution">
    <text evidence="2">The sequence shown here is derived from an EMBL/GenBank/DDBJ whole genome shotgun (WGS) entry which is preliminary data.</text>
</comment>
<keyword evidence="1" id="KW-0812">Transmembrane</keyword>
<name>A0A0R3LA70_9BRAD</name>
<feature type="transmembrane region" description="Helical" evidence="1">
    <location>
        <begin position="207"/>
        <end position="239"/>
    </location>
</feature>
<dbReference type="OrthoDB" id="116741at2"/>
<dbReference type="EMBL" id="LLXZ01000127">
    <property type="protein sequence ID" value="KRR04802.1"/>
    <property type="molecule type" value="Genomic_DNA"/>
</dbReference>
<sequence>MLKMVRQQLICIIAPRWSDVIDFSDSGDLYPALEALFRDVEVVQFASIALLPARADSPDQRPSLMLELAVEEGINPRDMLYRLVNHPRGAMWSLFRSYWPEGGPALESECNRQLLDRLMEWLSIAAGGFIGARDRTARQIQKEQDLLKWTRREARALKAANQHGADRASFALALARRAYQDPQFEWALEPAPRSYWRGSGASISAKVGYVLVVFCLWLAAVWLAGALLWGPVCIGAWFLGAPCSAAHSVLDASYWVQNASIRAALALIALGLLYWFFLTALPALSNRWRNRLDNVYRELDRPTRTQSSSHTYVLSWIFGVPLVLALLACALVLTFWPGAILSAAFALKVLVVTGVLAIAALICVAVDRSDRPPEDDVPRAQQVHPSIDTCEALLAKDRVAHMVSLTDIRSPNGWSAWWIRLSLRIVTLFGRVFYTAGRLGDAPGIHFGHWHIIEGGRRYLFCSNYDGNFGGYLDDFINGATVGTTLAWRWTTLMPRRSADFEQPDVKEPRSFPPTRFSIFRGVKCELKFKSYARDSMLPHAYRFEACKATLDQIDLATALREALFGERNDKNDDLIMRAIET</sequence>
<feature type="transmembrane region" description="Helical" evidence="1">
    <location>
        <begin position="259"/>
        <end position="281"/>
    </location>
</feature>
<evidence type="ECO:0000313" key="3">
    <source>
        <dbReference type="Proteomes" id="UP000050863"/>
    </source>
</evidence>
<gene>
    <name evidence="2" type="ORF">CQ12_21395</name>
</gene>
<proteinExistence type="predicted"/>
<organism evidence="2 3">
    <name type="scientific">Bradyrhizobium jicamae</name>
    <dbReference type="NCBI Taxonomy" id="280332"/>
    <lineage>
        <taxon>Bacteria</taxon>
        <taxon>Pseudomonadati</taxon>
        <taxon>Pseudomonadota</taxon>
        <taxon>Alphaproteobacteria</taxon>
        <taxon>Hyphomicrobiales</taxon>
        <taxon>Nitrobacteraceae</taxon>
        <taxon>Bradyrhizobium</taxon>
    </lineage>
</organism>
<dbReference type="Proteomes" id="UP000050863">
    <property type="component" value="Unassembled WGS sequence"/>
</dbReference>
<feature type="transmembrane region" description="Helical" evidence="1">
    <location>
        <begin position="311"/>
        <end position="333"/>
    </location>
</feature>
<keyword evidence="1" id="KW-0472">Membrane</keyword>
<dbReference type="STRING" id="280332.CQ12_21395"/>
<dbReference type="AlphaFoldDB" id="A0A0R3LA70"/>
<feature type="transmembrane region" description="Helical" evidence="1">
    <location>
        <begin position="339"/>
        <end position="366"/>
    </location>
</feature>
<accession>A0A0R3LA70</accession>
<reference evidence="2 3" key="1">
    <citation type="submission" date="2014-03" db="EMBL/GenBank/DDBJ databases">
        <title>Bradyrhizobium valentinum sp. nov., isolated from effective nodules of Lupinus mariae-josephae, a lupine endemic of basic-lime soils in Eastern Spain.</title>
        <authorList>
            <person name="Duran D."/>
            <person name="Rey L."/>
            <person name="Navarro A."/>
            <person name="Busquets A."/>
            <person name="Imperial J."/>
            <person name="Ruiz-Argueso T."/>
        </authorList>
    </citation>
    <scope>NUCLEOTIDE SEQUENCE [LARGE SCALE GENOMIC DNA]</scope>
    <source>
        <strain evidence="2 3">PAC68</strain>
    </source>
</reference>